<organism evidence="8 9">
    <name type="scientific">Sarocladium strictum</name>
    <name type="common">Black bundle disease fungus</name>
    <name type="synonym">Acremonium strictum</name>
    <dbReference type="NCBI Taxonomy" id="5046"/>
    <lineage>
        <taxon>Eukaryota</taxon>
        <taxon>Fungi</taxon>
        <taxon>Dikarya</taxon>
        <taxon>Ascomycota</taxon>
        <taxon>Pezizomycotina</taxon>
        <taxon>Sordariomycetes</taxon>
        <taxon>Hypocreomycetidae</taxon>
        <taxon>Hypocreales</taxon>
        <taxon>Sarocladiaceae</taxon>
        <taxon>Sarocladium</taxon>
    </lineage>
</organism>
<feature type="transmembrane region" description="Helical" evidence="6">
    <location>
        <begin position="61"/>
        <end position="78"/>
    </location>
</feature>
<feature type="transmembrane region" description="Helical" evidence="6">
    <location>
        <begin position="383"/>
        <end position="407"/>
    </location>
</feature>
<evidence type="ECO:0000256" key="5">
    <source>
        <dbReference type="ARBA" id="ARBA00023136"/>
    </source>
</evidence>
<name>A0AA39GQM1_SARSR</name>
<evidence type="ECO:0000256" key="6">
    <source>
        <dbReference type="SAM" id="Phobius"/>
    </source>
</evidence>
<dbReference type="EMBL" id="JAPDFR010000001">
    <property type="protein sequence ID" value="KAK0391762.1"/>
    <property type="molecule type" value="Genomic_DNA"/>
</dbReference>
<keyword evidence="3 6" id="KW-0812">Transmembrane</keyword>
<evidence type="ECO:0000256" key="3">
    <source>
        <dbReference type="ARBA" id="ARBA00022692"/>
    </source>
</evidence>
<dbReference type="PANTHER" id="PTHR43791">
    <property type="entry name" value="PERMEASE-RELATED"/>
    <property type="match status" value="1"/>
</dbReference>
<evidence type="ECO:0000256" key="4">
    <source>
        <dbReference type="ARBA" id="ARBA00022989"/>
    </source>
</evidence>
<dbReference type="InterPro" id="IPR020846">
    <property type="entry name" value="MFS_dom"/>
</dbReference>
<keyword evidence="2" id="KW-0813">Transport</keyword>
<feature type="transmembrane region" description="Helical" evidence="6">
    <location>
        <begin position="292"/>
        <end position="317"/>
    </location>
</feature>
<feature type="transmembrane region" description="Helical" evidence="6">
    <location>
        <begin position="450"/>
        <end position="470"/>
    </location>
</feature>
<dbReference type="Proteomes" id="UP001175261">
    <property type="component" value="Unassembled WGS sequence"/>
</dbReference>
<reference evidence="8" key="1">
    <citation type="submission" date="2022-10" db="EMBL/GenBank/DDBJ databases">
        <title>Determination and structural analysis of whole genome sequence of Sarocladium strictum F4-1.</title>
        <authorList>
            <person name="Hu L."/>
            <person name="Jiang Y."/>
        </authorList>
    </citation>
    <scope>NUCLEOTIDE SEQUENCE</scope>
    <source>
        <strain evidence="8">F4-1</strain>
    </source>
</reference>
<keyword evidence="9" id="KW-1185">Reference proteome</keyword>
<feature type="transmembrane region" description="Helical" evidence="6">
    <location>
        <begin position="224"/>
        <end position="244"/>
    </location>
</feature>
<gene>
    <name evidence="8" type="ORF">NLU13_1261</name>
</gene>
<feature type="transmembrane region" description="Helical" evidence="6">
    <location>
        <begin position="329"/>
        <end position="350"/>
    </location>
</feature>
<evidence type="ECO:0000256" key="1">
    <source>
        <dbReference type="ARBA" id="ARBA00004141"/>
    </source>
</evidence>
<evidence type="ECO:0000313" key="8">
    <source>
        <dbReference type="EMBL" id="KAK0391762.1"/>
    </source>
</evidence>
<dbReference type="InterPro" id="IPR011701">
    <property type="entry name" value="MFS"/>
</dbReference>
<keyword evidence="5 6" id="KW-0472">Membrane</keyword>
<dbReference type="InterPro" id="IPR036259">
    <property type="entry name" value="MFS_trans_sf"/>
</dbReference>
<evidence type="ECO:0000259" key="7">
    <source>
        <dbReference type="PROSITE" id="PS50850"/>
    </source>
</evidence>
<sequence length="507" mass="56570">MSEDVKSQVVHMAEDEHVSSDMKPVQTIDTVHHDEAMKVLATYDGPQTWTKEEEDRVRRKIDWKLMPVLCVTYGLQYYDKAMLSQAALFGLRTDLDLGGNRYAWSASIFYLGFIVGAYPAMVLAQRFPVERVACIIVTLWGLCLILTTVCHNWQGLYAQRFCLGLLESGVSPLFMLIVGMWYTKPEQAMRMGIWYSCTGYVSIFSPLINYGFGLLNGGTSSWKYMYYFAGGLTMAWGLLLWLVLPPDPIRAKGYSDRERFIVVSRLRENNSGVRNTHYKVAQVFELLLDPKFWLTFSVAFLSMLANAPISTFVPIIIHGFGFTTLKSLLLVIPAGFYGGSIMLLLSFLAYKLPNARAYLIFGAQCGTVLAALLLWLLPLKEKGALLFACTILPSIGGGYAVLMGLAVANTAGYTKRSMASSGLFLGYCLGNFVGPLAFKAEDAPRYVPGFIVVVVTSIIAGLLILVYRVLCRWDNKKRDKSGTAEGFDNAFDDDLTDLKNPQFRYIL</sequence>
<comment type="caution">
    <text evidence="8">The sequence shown here is derived from an EMBL/GenBank/DDBJ whole genome shotgun (WGS) entry which is preliminary data.</text>
</comment>
<accession>A0AA39GQM1</accession>
<dbReference type="GO" id="GO:0022857">
    <property type="term" value="F:transmembrane transporter activity"/>
    <property type="evidence" value="ECO:0007669"/>
    <property type="project" value="InterPro"/>
</dbReference>
<proteinExistence type="predicted"/>
<evidence type="ECO:0000256" key="2">
    <source>
        <dbReference type="ARBA" id="ARBA00022448"/>
    </source>
</evidence>
<dbReference type="GO" id="GO:0016020">
    <property type="term" value="C:membrane"/>
    <property type="evidence" value="ECO:0007669"/>
    <property type="project" value="UniProtKB-SubCell"/>
</dbReference>
<protein>
    <recommendedName>
        <fullName evidence="7">Major facilitator superfamily (MFS) profile domain-containing protein</fullName>
    </recommendedName>
</protein>
<dbReference type="SUPFAM" id="SSF103473">
    <property type="entry name" value="MFS general substrate transporter"/>
    <property type="match status" value="1"/>
</dbReference>
<feature type="transmembrane region" description="Helical" evidence="6">
    <location>
        <begin position="357"/>
        <end position="377"/>
    </location>
</feature>
<feature type="transmembrane region" description="Helical" evidence="6">
    <location>
        <begin position="102"/>
        <end position="120"/>
    </location>
</feature>
<feature type="domain" description="Major facilitator superfamily (MFS) profile" evidence="7">
    <location>
        <begin position="65"/>
        <end position="472"/>
    </location>
</feature>
<evidence type="ECO:0000313" key="9">
    <source>
        <dbReference type="Proteomes" id="UP001175261"/>
    </source>
</evidence>
<feature type="transmembrane region" description="Helical" evidence="6">
    <location>
        <begin position="419"/>
        <end position="438"/>
    </location>
</feature>
<dbReference type="AlphaFoldDB" id="A0AA39GQM1"/>
<feature type="transmembrane region" description="Helical" evidence="6">
    <location>
        <begin position="193"/>
        <end position="212"/>
    </location>
</feature>
<feature type="transmembrane region" description="Helical" evidence="6">
    <location>
        <begin position="132"/>
        <end position="151"/>
    </location>
</feature>
<dbReference type="PROSITE" id="PS50850">
    <property type="entry name" value="MFS"/>
    <property type="match status" value="1"/>
</dbReference>
<feature type="transmembrane region" description="Helical" evidence="6">
    <location>
        <begin position="157"/>
        <end position="181"/>
    </location>
</feature>
<dbReference type="Gene3D" id="1.20.1250.20">
    <property type="entry name" value="MFS general substrate transporter like domains"/>
    <property type="match status" value="2"/>
</dbReference>
<comment type="subcellular location">
    <subcellularLocation>
        <location evidence="1">Membrane</location>
        <topology evidence="1">Multi-pass membrane protein</topology>
    </subcellularLocation>
</comment>
<dbReference type="PANTHER" id="PTHR43791:SF35">
    <property type="entry name" value="MAJOR FACILITATOR SUPERFAMILY (MFS) PROFILE DOMAIN-CONTAINING PROTEIN"/>
    <property type="match status" value="1"/>
</dbReference>
<keyword evidence="4 6" id="KW-1133">Transmembrane helix</keyword>
<dbReference type="Pfam" id="PF07690">
    <property type="entry name" value="MFS_1"/>
    <property type="match status" value="1"/>
</dbReference>